<dbReference type="Proteomes" id="UP001157502">
    <property type="component" value="Chromosome 24"/>
</dbReference>
<dbReference type="EMBL" id="CM055751">
    <property type="protein sequence ID" value="KAJ7993290.1"/>
    <property type="molecule type" value="Genomic_DNA"/>
</dbReference>
<name>A0ACC2FPZ0_DALPE</name>
<evidence type="ECO:0000313" key="2">
    <source>
        <dbReference type="Proteomes" id="UP001157502"/>
    </source>
</evidence>
<organism evidence="1 2">
    <name type="scientific">Dallia pectoralis</name>
    <name type="common">Alaska blackfish</name>
    <dbReference type="NCBI Taxonomy" id="75939"/>
    <lineage>
        <taxon>Eukaryota</taxon>
        <taxon>Metazoa</taxon>
        <taxon>Chordata</taxon>
        <taxon>Craniata</taxon>
        <taxon>Vertebrata</taxon>
        <taxon>Euteleostomi</taxon>
        <taxon>Actinopterygii</taxon>
        <taxon>Neopterygii</taxon>
        <taxon>Teleostei</taxon>
        <taxon>Protacanthopterygii</taxon>
        <taxon>Esociformes</taxon>
        <taxon>Umbridae</taxon>
        <taxon>Dallia</taxon>
    </lineage>
</organism>
<evidence type="ECO:0000313" key="1">
    <source>
        <dbReference type="EMBL" id="KAJ7993290.1"/>
    </source>
</evidence>
<proteinExistence type="predicted"/>
<accession>A0ACC2FPZ0</accession>
<gene>
    <name evidence="1" type="ORF">DPEC_G00270900</name>
</gene>
<keyword evidence="2" id="KW-1185">Reference proteome</keyword>
<protein>
    <submittedName>
        <fullName evidence="1">Uncharacterized protein</fullName>
    </submittedName>
</protein>
<reference evidence="1" key="1">
    <citation type="submission" date="2021-05" db="EMBL/GenBank/DDBJ databases">
        <authorList>
            <person name="Pan Q."/>
            <person name="Jouanno E."/>
            <person name="Zahm M."/>
            <person name="Klopp C."/>
            <person name="Cabau C."/>
            <person name="Louis A."/>
            <person name="Berthelot C."/>
            <person name="Parey E."/>
            <person name="Roest Crollius H."/>
            <person name="Montfort J."/>
            <person name="Robinson-Rechavi M."/>
            <person name="Bouchez O."/>
            <person name="Lampietro C."/>
            <person name="Lopez Roques C."/>
            <person name="Donnadieu C."/>
            <person name="Postlethwait J."/>
            <person name="Bobe J."/>
            <person name="Dillon D."/>
            <person name="Chandos A."/>
            <person name="von Hippel F."/>
            <person name="Guiguen Y."/>
        </authorList>
    </citation>
    <scope>NUCLEOTIDE SEQUENCE</scope>
    <source>
        <strain evidence="1">YG-Jan2019</strain>
    </source>
</reference>
<comment type="caution">
    <text evidence="1">The sequence shown here is derived from an EMBL/GenBank/DDBJ whole genome shotgun (WGS) entry which is preliminary data.</text>
</comment>
<sequence>MIPKSPDCQRPYLWKLSPLPLPACSDFTNKERDKEGQGLCRVGFVDGGTRRDRPAGLTPALSRGRRVPRSPVCVFYSPAQMGVRGVTVGAIHGHAPNFSWPSRCPNNNGARTAPQCTSLFGLDTEGAQWKEGWTS</sequence>